<dbReference type="PANTHER" id="PTHR31286">
    <property type="entry name" value="GLYCINE-RICH CELL WALL STRUCTURAL PROTEIN 1.8-LIKE"/>
    <property type="match status" value="1"/>
</dbReference>
<dbReference type="Proteomes" id="UP001652660">
    <property type="component" value="Chromosome 10e"/>
</dbReference>
<sequence>MAEELAFVLEKFELSNKECEEVEQDSKDVEDGRAECIKCLIGKVMGERTTNFTGIKNFVNNMWGFPRKMVATEVGVNLYQFTFSGQKDIDRILARRPYVIANQLLNRKQWEEDIDYNPEAFNVSHLWVQIWNMSIHWLTKEIGRVFNKVEDMIILVGGSKDGRHLRIKAEVDIRAPLLRGTT</sequence>
<proteinExistence type="predicted"/>
<dbReference type="RefSeq" id="XP_071923311.1">
    <property type="nucleotide sequence ID" value="XM_072067210.1"/>
</dbReference>
<evidence type="ECO:0000313" key="2">
    <source>
        <dbReference type="Proteomes" id="UP001652660"/>
    </source>
</evidence>
<evidence type="ECO:0000259" key="1">
    <source>
        <dbReference type="Pfam" id="PF14111"/>
    </source>
</evidence>
<dbReference type="GeneID" id="140015270"/>
<reference evidence="3" key="1">
    <citation type="submission" date="2025-08" db="UniProtKB">
        <authorList>
            <consortium name="RefSeq"/>
        </authorList>
    </citation>
    <scope>IDENTIFICATION</scope>
    <source>
        <tissue evidence="3">Leaves</tissue>
    </source>
</reference>
<dbReference type="PANTHER" id="PTHR31286:SF178">
    <property type="entry name" value="DUF4283 DOMAIN-CONTAINING PROTEIN"/>
    <property type="match status" value="1"/>
</dbReference>
<keyword evidence="2" id="KW-1185">Reference proteome</keyword>
<dbReference type="InterPro" id="IPR025558">
    <property type="entry name" value="DUF4283"/>
</dbReference>
<organism evidence="2 3">
    <name type="scientific">Coffea arabica</name>
    <name type="common">Arabian coffee</name>
    <dbReference type="NCBI Taxonomy" id="13443"/>
    <lineage>
        <taxon>Eukaryota</taxon>
        <taxon>Viridiplantae</taxon>
        <taxon>Streptophyta</taxon>
        <taxon>Embryophyta</taxon>
        <taxon>Tracheophyta</taxon>
        <taxon>Spermatophyta</taxon>
        <taxon>Magnoliopsida</taxon>
        <taxon>eudicotyledons</taxon>
        <taxon>Gunneridae</taxon>
        <taxon>Pentapetalae</taxon>
        <taxon>asterids</taxon>
        <taxon>lamiids</taxon>
        <taxon>Gentianales</taxon>
        <taxon>Rubiaceae</taxon>
        <taxon>Ixoroideae</taxon>
        <taxon>Gardenieae complex</taxon>
        <taxon>Bertiereae - Coffeeae clade</taxon>
        <taxon>Coffeeae</taxon>
        <taxon>Coffea</taxon>
    </lineage>
</organism>
<accession>A0ABM4VUU4</accession>
<evidence type="ECO:0000313" key="3">
    <source>
        <dbReference type="RefSeq" id="XP_071923311.1"/>
    </source>
</evidence>
<dbReference type="Pfam" id="PF14111">
    <property type="entry name" value="DUF4283"/>
    <property type="match status" value="1"/>
</dbReference>
<name>A0ABM4VUU4_COFAR</name>
<dbReference type="InterPro" id="IPR040256">
    <property type="entry name" value="At4g02000-like"/>
</dbReference>
<protein>
    <recommendedName>
        <fullName evidence="1">DUF4283 domain-containing protein</fullName>
    </recommendedName>
</protein>
<feature type="domain" description="DUF4283" evidence="1">
    <location>
        <begin position="34"/>
        <end position="116"/>
    </location>
</feature>
<gene>
    <name evidence="3" type="primary">LOC140015270</name>
</gene>